<dbReference type="InterPro" id="IPR038316">
    <property type="entry name" value="DUF5062_sf"/>
</dbReference>
<dbReference type="Gene3D" id="1.20.120.1930">
    <property type="entry name" value="Uncharacterised protein PF16691, DUF5062"/>
    <property type="match status" value="1"/>
</dbReference>
<dbReference type="Pfam" id="PF16691">
    <property type="entry name" value="DUF5062"/>
    <property type="match status" value="1"/>
</dbReference>
<proteinExistence type="predicted"/>
<evidence type="ECO:0000313" key="2">
    <source>
        <dbReference type="Proteomes" id="UP001160519"/>
    </source>
</evidence>
<organism evidence="1 2">
    <name type="scientific">Candidatus Methylobacter titanis</name>
    <dbReference type="NCBI Taxonomy" id="3053457"/>
    <lineage>
        <taxon>Bacteria</taxon>
        <taxon>Pseudomonadati</taxon>
        <taxon>Pseudomonadota</taxon>
        <taxon>Gammaproteobacteria</taxon>
        <taxon>Methylococcales</taxon>
        <taxon>Methylococcaceae</taxon>
        <taxon>Methylobacter</taxon>
    </lineage>
</organism>
<dbReference type="EMBL" id="JAQSDF010000070">
    <property type="protein sequence ID" value="MDI1232256.1"/>
    <property type="molecule type" value="Genomic_DNA"/>
</dbReference>
<accession>A0AA43TLH4</accession>
<name>A0AA43TLH4_9GAMM</name>
<keyword evidence="2" id="KW-1185">Reference proteome</keyword>
<evidence type="ECO:0000313" key="1">
    <source>
        <dbReference type="EMBL" id="MDI1232256.1"/>
    </source>
</evidence>
<sequence>MAKLKNESQLLKKAMEVGENYAKNRGYANFASTDSSKDKTECLYRLLVNDQLIQPLAIDQENGVNMKHKLALWIARQLPKDHPLLQ</sequence>
<comment type="caution">
    <text evidence="1">The sequence shown here is derived from an EMBL/GenBank/DDBJ whole genome shotgun (WGS) entry which is preliminary data.</text>
</comment>
<dbReference type="Proteomes" id="UP001160519">
    <property type="component" value="Unassembled WGS sequence"/>
</dbReference>
<protein>
    <submittedName>
        <fullName evidence="1">DUF5062 family protein</fullName>
    </submittedName>
</protein>
<reference evidence="1" key="1">
    <citation type="submission" date="2023-01" db="EMBL/GenBank/DDBJ databases">
        <title>Biogeochemical cycle of methane in antarctic sediments.</title>
        <authorList>
            <person name="Roldan D.M."/>
            <person name="Menes R.J."/>
        </authorList>
    </citation>
    <scope>NUCLEOTIDE SEQUENCE [LARGE SCALE GENOMIC DNA]</scope>
    <source>
        <strain evidence="1">K-2018 MAG008</strain>
    </source>
</reference>
<dbReference type="InterPro" id="IPR032036">
    <property type="entry name" value="DUF5062"/>
</dbReference>
<gene>
    <name evidence="1" type="ORF">PSU93_14020</name>
</gene>
<dbReference type="AlphaFoldDB" id="A0AA43TLH4"/>